<feature type="transmembrane region" description="Helical" evidence="6">
    <location>
        <begin position="169"/>
        <end position="188"/>
    </location>
</feature>
<accession>A0A850LK43</accession>
<evidence type="ECO:0000256" key="1">
    <source>
        <dbReference type="ARBA" id="ARBA00004141"/>
    </source>
</evidence>
<evidence type="ECO:0000256" key="2">
    <source>
        <dbReference type="ARBA" id="ARBA00007375"/>
    </source>
</evidence>
<dbReference type="AlphaFoldDB" id="A0A850LK43"/>
<feature type="transmembrane region" description="Helical" evidence="6">
    <location>
        <begin position="74"/>
        <end position="104"/>
    </location>
</feature>
<comment type="subcellular location">
    <subcellularLocation>
        <location evidence="1">Membrane</location>
        <topology evidence="1">Multi-pass membrane protein</topology>
    </subcellularLocation>
</comment>
<feature type="transmembrane region" description="Helical" evidence="6">
    <location>
        <begin position="143"/>
        <end position="163"/>
    </location>
</feature>
<feature type="transmembrane region" description="Helical" evidence="6">
    <location>
        <begin position="233"/>
        <end position="249"/>
    </location>
</feature>
<evidence type="ECO:0000313" key="7">
    <source>
        <dbReference type="EMBL" id="NVK98471.1"/>
    </source>
</evidence>
<dbReference type="EMBL" id="JABXIY010000047">
    <property type="protein sequence ID" value="NVK98471.1"/>
    <property type="molecule type" value="Genomic_DNA"/>
</dbReference>
<keyword evidence="4 6" id="KW-1133">Transmembrane helix</keyword>
<evidence type="ECO:0000256" key="3">
    <source>
        <dbReference type="ARBA" id="ARBA00022692"/>
    </source>
</evidence>
<feature type="transmembrane region" description="Helical" evidence="6">
    <location>
        <begin position="110"/>
        <end position="131"/>
    </location>
</feature>
<dbReference type="GO" id="GO:0016787">
    <property type="term" value="F:hydrolase activity"/>
    <property type="evidence" value="ECO:0007669"/>
    <property type="project" value="TreeGrafter"/>
</dbReference>
<evidence type="ECO:0000313" key="8">
    <source>
        <dbReference type="Proteomes" id="UP000565723"/>
    </source>
</evidence>
<name>A0A850LK43_9RHOB</name>
<feature type="transmembrane region" description="Helical" evidence="6">
    <location>
        <begin position="195"/>
        <end position="213"/>
    </location>
</feature>
<organism evidence="7 8">
    <name type="scientific">Ruegeria pomeroyi</name>
    <dbReference type="NCBI Taxonomy" id="89184"/>
    <lineage>
        <taxon>Bacteria</taxon>
        <taxon>Pseudomonadati</taxon>
        <taxon>Pseudomonadota</taxon>
        <taxon>Alphaproteobacteria</taxon>
        <taxon>Rhodobacterales</taxon>
        <taxon>Roseobacteraceae</taxon>
        <taxon>Ruegeria</taxon>
    </lineage>
</organism>
<evidence type="ECO:0000256" key="5">
    <source>
        <dbReference type="ARBA" id="ARBA00023136"/>
    </source>
</evidence>
<reference evidence="7 8" key="1">
    <citation type="journal article" date="2020" name="Proc. Natl. Acad. Sci. U.S.A.">
        <title>Ecological drivers of bacterial community assembly in synthetic phycospheres.</title>
        <authorList>
            <person name="Fu H."/>
            <person name="Uchimiya M."/>
            <person name="Gore J."/>
            <person name="Moran M.A."/>
        </authorList>
    </citation>
    <scope>NUCLEOTIDE SEQUENCE [LARGE SCALE GENOMIC DNA]</scope>
    <source>
        <strain evidence="7">HF-Din03</strain>
    </source>
</reference>
<feature type="transmembrane region" description="Helical" evidence="6">
    <location>
        <begin position="43"/>
        <end position="62"/>
    </location>
</feature>
<dbReference type="InterPro" id="IPR012506">
    <property type="entry name" value="TMEM86B-like"/>
</dbReference>
<comment type="similarity">
    <text evidence="2">Belongs to the TMEM86 family.</text>
</comment>
<evidence type="ECO:0000256" key="6">
    <source>
        <dbReference type="SAM" id="Phobius"/>
    </source>
</evidence>
<keyword evidence="5 6" id="KW-0472">Membrane</keyword>
<dbReference type="PANTHER" id="PTHR31885:SF6">
    <property type="entry name" value="GH04784P"/>
    <property type="match status" value="1"/>
</dbReference>
<dbReference type="Proteomes" id="UP000565723">
    <property type="component" value="Unassembled WGS sequence"/>
</dbReference>
<dbReference type="PANTHER" id="PTHR31885">
    <property type="entry name" value="GH04784P"/>
    <property type="match status" value="1"/>
</dbReference>
<protein>
    <submittedName>
        <fullName evidence="7">Lysoplasmalogenase</fullName>
    </submittedName>
</protein>
<sequence>MRAPSVSVLLLNIASPARKSPCSPGAAHVNWAQRPEDPVSQTLFWIAAACALAYLAMTARPASLMRSAVKTASVALLALMVLVSGGPVLLVLALALCALGDWLLSRETEATFMAGVGAFAAGHLAYVALFLTHPASDTGQLAAQWPLVAGLAALGLVMASLLAPRAGDLKGPVLAYVPIILGMGLAALTLPQAGVLAWVLPAAAAFIASDMILATEKFLLPPGHPALRLTPYLVWPLYWGAQMGFALALT</sequence>
<comment type="caution">
    <text evidence="7">The sequence shown here is derived from an EMBL/GenBank/DDBJ whole genome shotgun (WGS) entry which is preliminary data.</text>
</comment>
<proteinExistence type="inferred from homology"/>
<dbReference type="GO" id="GO:0016020">
    <property type="term" value="C:membrane"/>
    <property type="evidence" value="ECO:0007669"/>
    <property type="project" value="UniProtKB-SubCell"/>
</dbReference>
<gene>
    <name evidence="7" type="ORF">HW564_16220</name>
</gene>
<dbReference type="Pfam" id="PF07947">
    <property type="entry name" value="YhhN"/>
    <property type="match status" value="1"/>
</dbReference>
<evidence type="ECO:0000256" key="4">
    <source>
        <dbReference type="ARBA" id="ARBA00022989"/>
    </source>
</evidence>
<keyword evidence="3 6" id="KW-0812">Transmembrane</keyword>